<name>A0A398AVC0_9BACI</name>
<keyword evidence="1" id="KW-0175">Coiled coil</keyword>
<reference evidence="2 3" key="1">
    <citation type="submission" date="2018-08" db="EMBL/GenBank/DDBJ databases">
        <title>Bacillus jemisoniae sp. nov., Bacillus chryseoplanitiae sp. nov., Bacillus resnikiae sp. nov., and Bacillus frankliniae sp. nov., isolated from Viking spacecraft and associated surfaces.</title>
        <authorList>
            <person name="Seuylemezian A."/>
            <person name="Vaishampayan P."/>
        </authorList>
    </citation>
    <scope>NUCLEOTIDE SEQUENCE [LARGE SCALE GENOMIC DNA]</scope>
    <source>
        <strain evidence="2 3">JJ-247</strain>
    </source>
</reference>
<gene>
    <name evidence="2" type="ORF">D1970_21375</name>
</gene>
<dbReference type="AlphaFoldDB" id="A0A398AVC0"/>
<dbReference type="Proteomes" id="UP000265816">
    <property type="component" value="Unassembled WGS sequence"/>
</dbReference>
<evidence type="ECO:0000256" key="1">
    <source>
        <dbReference type="SAM" id="Coils"/>
    </source>
</evidence>
<sequence length="96" mass="11360">MAASLKKAIQKPSFLGLFKKTEEINLEEMSKQLDVDLKLKMDSEVQDRIKKQNMEIEKLEEEKEKLTLSIEQEKELSKTYQITKEKKPKFLELDDK</sequence>
<protein>
    <submittedName>
        <fullName evidence="2">Uncharacterized protein</fullName>
    </submittedName>
</protein>
<keyword evidence="3" id="KW-1185">Reference proteome</keyword>
<proteinExistence type="predicted"/>
<dbReference type="EMBL" id="QWVT01000057">
    <property type="protein sequence ID" value="RID81572.1"/>
    <property type="molecule type" value="Genomic_DNA"/>
</dbReference>
<comment type="caution">
    <text evidence="2">The sequence shown here is derived from an EMBL/GenBank/DDBJ whole genome shotgun (WGS) entry which is preliminary data.</text>
</comment>
<organism evidence="2 3">
    <name type="scientific">Mesobacillus zeae</name>
    <dbReference type="NCBI Taxonomy" id="1917180"/>
    <lineage>
        <taxon>Bacteria</taxon>
        <taxon>Bacillati</taxon>
        <taxon>Bacillota</taxon>
        <taxon>Bacilli</taxon>
        <taxon>Bacillales</taxon>
        <taxon>Bacillaceae</taxon>
        <taxon>Mesobacillus</taxon>
    </lineage>
</organism>
<evidence type="ECO:0000313" key="2">
    <source>
        <dbReference type="EMBL" id="RID81572.1"/>
    </source>
</evidence>
<accession>A0A398AVC0</accession>
<evidence type="ECO:0000313" key="3">
    <source>
        <dbReference type="Proteomes" id="UP000265816"/>
    </source>
</evidence>
<feature type="coiled-coil region" evidence="1">
    <location>
        <begin position="42"/>
        <end position="76"/>
    </location>
</feature>